<dbReference type="EMBL" id="CP000471">
    <property type="protein sequence ID" value="ABK43627.1"/>
    <property type="molecule type" value="Genomic_DNA"/>
</dbReference>
<dbReference type="AlphaFoldDB" id="A0L6N4"/>
<dbReference type="InterPro" id="IPR018490">
    <property type="entry name" value="cNMP-bd_dom_sf"/>
</dbReference>
<accession>A0L6N4</accession>
<feature type="region of interest" description="Disordered" evidence="1">
    <location>
        <begin position="1"/>
        <end position="20"/>
    </location>
</feature>
<keyword evidence="4" id="KW-1185">Reference proteome</keyword>
<dbReference type="eggNOG" id="COG2905">
    <property type="taxonomic scope" value="Bacteria"/>
</dbReference>
<dbReference type="PROSITE" id="PS50042">
    <property type="entry name" value="CNMP_BINDING_3"/>
    <property type="match status" value="1"/>
</dbReference>
<name>A0L6N4_MAGMM</name>
<sequence>MELNRTRTNRQMEPSLRGKQPINRKCKTMSFQIIYEKLSGIELFKLLPESARMQIAEFCEIIRVEPGQRLIEQHTETDDQNRDLLIVLKGSTDVDAMLSNHQDARNLDLHPINTDLYGEISWLLNIPRTARVTCTELSLVLKIRGAELHTWCSQNPEGGIILMRGIAKILAKRVDNLTRQMSNKEVWDFRK</sequence>
<feature type="domain" description="Cyclic nucleotide-binding" evidence="2">
    <location>
        <begin position="43"/>
        <end position="143"/>
    </location>
</feature>
<gene>
    <name evidence="3" type="ordered locus">Mmc1_1110</name>
</gene>
<dbReference type="STRING" id="156889.Mmc1_1110"/>
<reference evidence="4" key="1">
    <citation type="journal article" date="2009" name="Appl. Environ. Microbiol.">
        <title>Complete genome sequence of the chemolithoautotrophic marine magnetotactic coccus strain MC-1.</title>
        <authorList>
            <person name="Schubbe S."/>
            <person name="Williams T.J."/>
            <person name="Xie G."/>
            <person name="Kiss H.E."/>
            <person name="Brettin T.S."/>
            <person name="Martinez D."/>
            <person name="Ross C.A."/>
            <person name="Schuler D."/>
            <person name="Cox B.L."/>
            <person name="Nealson K.H."/>
            <person name="Bazylinski D.A."/>
        </authorList>
    </citation>
    <scope>NUCLEOTIDE SEQUENCE [LARGE SCALE GENOMIC DNA]</scope>
    <source>
        <strain evidence="4">ATCC BAA-1437 / JCM 17883 / MC-1</strain>
    </source>
</reference>
<dbReference type="HOGENOM" id="CLU_1419938_0_0_5"/>
<reference evidence="3 4" key="2">
    <citation type="journal article" date="2012" name="Int. J. Syst. Evol. Microbiol.">
        <title>Magnetococcus marinus gen. nov., sp. nov., a marine, magnetotactic bacterium that represents a novel lineage (Magnetococcaceae fam. nov.; Magnetococcales ord. nov.) at the base of the Alphaproteobacteria.</title>
        <authorList>
            <person name="Bazylinski D.A."/>
            <person name="Williams T.J."/>
            <person name="Lefevre C.T."/>
            <person name="Berg R.J."/>
            <person name="Zhang C.L."/>
            <person name="Bowser S.S."/>
            <person name="Dean A.J."/>
            <person name="Beveridge T.J."/>
        </authorList>
    </citation>
    <scope>NUCLEOTIDE SEQUENCE [LARGE SCALE GENOMIC DNA]</scope>
    <source>
        <strain evidence="4">ATCC BAA-1437 / JCM 17883 / MC-1</strain>
    </source>
</reference>
<dbReference type="InterPro" id="IPR000595">
    <property type="entry name" value="cNMP-bd_dom"/>
</dbReference>
<evidence type="ECO:0000313" key="4">
    <source>
        <dbReference type="Proteomes" id="UP000002586"/>
    </source>
</evidence>
<evidence type="ECO:0000313" key="3">
    <source>
        <dbReference type="EMBL" id="ABK43627.1"/>
    </source>
</evidence>
<organism evidence="3 4">
    <name type="scientific">Magnetococcus marinus (strain ATCC BAA-1437 / JCM 17883 / MC-1)</name>
    <dbReference type="NCBI Taxonomy" id="156889"/>
    <lineage>
        <taxon>Bacteria</taxon>
        <taxon>Pseudomonadati</taxon>
        <taxon>Pseudomonadota</taxon>
        <taxon>Magnetococcia</taxon>
        <taxon>Magnetococcales</taxon>
        <taxon>Magnetococcaceae</taxon>
        <taxon>Magnetococcus</taxon>
    </lineage>
</organism>
<evidence type="ECO:0000259" key="2">
    <source>
        <dbReference type="PROSITE" id="PS50042"/>
    </source>
</evidence>
<evidence type="ECO:0000256" key="1">
    <source>
        <dbReference type="SAM" id="MobiDB-lite"/>
    </source>
</evidence>
<dbReference type="SUPFAM" id="SSF51206">
    <property type="entry name" value="cAMP-binding domain-like"/>
    <property type="match status" value="1"/>
</dbReference>
<proteinExistence type="predicted"/>
<dbReference type="KEGG" id="mgm:Mmc1_1110"/>
<dbReference type="InterPro" id="IPR014710">
    <property type="entry name" value="RmlC-like_jellyroll"/>
</dbReference>
<protein>
    <submittedName>
        <fullName evidence="3">Putative transcriptional regulator, Crp/Fnr family</fullName>
    </submittedName>
</protein>
<dbReference type="CDD" id="cd00038">
    <property type="entry name" value="CAP_ED"/>
    <property type="match status" value="1"/>
</dbReference>
<dbReference type="Proteomes" id="UP000002586">
    <property type="component" value="Chromosome"/>
</dbReference>
<dbReference type="Gene3D" id="2.60.120.10">
    <property type="entry name" value="Jelly Rolls"/>
    <property type="match status" value="1"/>
</dbReference>